<keyword evidence="3" id="KW-1185">Reference proteome</keyword>
<reference evidence="3" key="1">
    <citation type="submission" date="2016-10" db="EMBL/GenBank/DDBJ databases">
        <authorList>
            <person name="Varghese N."/>
            <person name="Submissions S."/>
        </authorList>
    </citation>
    <scope>NUCLEOTIDE SEQUENCE [LARGE SCALE GENOMIC DNA]</scope>
    <source>
        <strain evidence="3">CGMCC 4.6825</strain>
    </source>
</reference>
<dbReference type="AlphaFoldDB" id="A0A1H9NFC3"/>
<sequence>MAKNKNRQPARESRTAEEQQRERERAKSAAAERTPPTGAARKGRERRFGHN</sequence>
<evidence type="ECO:0000256" key="1">
    <source>
        <dbReference type="SAM" id="MobiDB-lite"/>
    </source>
</evidence>
<feature type="region of interest" description="Disordered" evidence="1">
    <location>
        <begin position="1"/>
        <end position="51"/>
    </location>
</feature>
<dbReference type="EMBL" id="FOGO01000001">
    <property type="protein sequence ID" value="SER34375.1"/>
    <property type="molecule type" value="Genomic_DNA"/>
</dbReference>
<organism evidence="2 3">
    <name type="scientific">Streptomyces qinglanensis</name>
    <dbReference type="NCBI Taxonomy" id="943816"/>
    <lineage>
        <taxon>Bacteria</taxon>
        <taxon>Bacillati</taxon>
        <taxon>Actinomycetota</taxon>
        <taxon>Actinomycetes</taxon>
        <taxon>Kitasatosporales</taxon>
        <taxon>Streptomycetaceae</taxon>
        <taxon>Streptomyces</taxon>
    </lineage>
</organism>
<feature type="compositionally biased region" description="Basic and acidic residues" evidence="1">
    <location>
        <begin position="9"/>
        <end position="27"/>
    </location>
</feature>
<dbReference type="Proteomes" id="UP000182841">
    <property type="component" value="Unassembled WGS sequence"/>
</dbReference>
<name>A0A1H9NFC3_9ACTN</name>
<evidence type="ECO:0000313" key="2">
    <source>
        <dbReference type="EMBL" id="SER34375.1"/>
    </source>
</evidence>
<protein>
    <submittedName>
        <fullName evidence="2">Uncharacterized protein</fullName>
    </submittedName>
</protein>
<accession>A0A1H9NFC3</accession>
<proteinExistence type="predicted"/>
<gene>
    <name evidence="2" type="ORF">SAMN05421870_101328</name>
</gene>
<dbReference type="RefSeq" id="WP_019358568.1">
    <property type="nucleotide sequence ID" value="NZ_CBDQZE010000064.1"/>
</dbReference>
<evidence type="ECO:0000313" key="3">
    <source>
        <dbReference type="Proteomes" id="UP000182841"/>
    </source>
</evidence>